<proteinExistence type="predicted"/>
<evidence type="ECO:0000259" key="3">
    <source>
        <dbReference type="Pfam" id="PF01182"/>
    </source>
</evidence>
<dbReference type="STRING" id="1073423.SAMN04488700_1442"/>
<protein>
    <submittedName>
        <fullName evidence="4">Glucosamine-6-phosphate deaminase</fullName>
    </submittedName>
</protein>
<dbReference type="SUPFAM" id="SSF100950">
    <property type="entry name" value="NagB/RpiA/CoA transferase-like"/>
    <property type="match status" value="1"/>
</dbReference>
<keyword evidence="1" id="KW-0378">Hydrolase</keyword>
<accession>A0A1X7N5P7</accession>
<dbReference type="InterPro" id="IPR037171">
    <property type="entry name" value="NagB/RpiA_transferase-like"/>
</dbReference>
<dbReference type="GO" id="GO:0042802">
    <property type="term" value="F:identical protein binding"/>
    <property type="evidence" value="ECO:0007669"/>
    <property type="project" value="TreeGrafter"/>
</dbReference>
<dbReference type="GO" id="GO:0006046">
    <property type="term" value="P:N-acetylglucosamine catabolic process"/>
    <property type="evidence" value="ECO:0007669"/>
    <property type="project" value="TreeGrafter"/>
</dbReference>
<dbReference type="GO" id="GO:0006043">
    <property type="term" value="P:glucosamine catabolic process"/>
    <property type="evidence" value="ECO:0007669"/>
    <property type="project" value="TreeGrafter"/>
</dbReference>
<dbReference type="InterPro" id="IPR006148">
    <property type="entry name" value="Glc/Gal-6P_isomerase"/>
</dbReference>
<keyword evidence="2" id="KW-0119">Carbohydrate metabolism</keyword>
<dbReference type="PANTHER" id="PTHR11280">
    <property type="entry name" value="GLUCOSAMINE-6-PHOSPHATE ISOMERASE"/>
    <property type="match status" value="1"/>
</dbReference>
<sequence length="246" mass="27341">MNIILTKDYAELSKAAYQIIEETIKNNQKAVINTTTGASYDGMFELLVEAINQDKLVIDQSVFTNLDEYVAKRDQSFTVYTYMHEKFYNLIKTKPSYIGLMDGSTNDPQAEIDRYNDVLSNYPRDLQIVGLGVNGHLAANEPGTSFDSRLFLADSDYSTIQSTMSYQNLSPEETPTQMLSMGLADIMEAKHILVASSGIRKAQAVKDTLEGPINEDCPASILQNHPNVTFIMDEAAASLLKKTTVK</sequence>
<dbReference type="EMBL" id="FXBJ01000002">
    <property type="protein sequence ID" value="SMH32714.1"/>
    <property type="molecule type" value="Genomic_DNA"/>
</dbReference>
<dbReference type="Gene3D" id="3.40.50.1360">
    <property type="match status" value="1"/>
</dbReference>
<dbReference type="RefSeq" id="WP_085559598.1">
    <property type="nucleotide sequence ID" value="NZ_FOAH01000004.1"/>
</dbReference>
<evidence type="ECO:0000256" key="2">
    <source>
        <dbReference type="ARBA" id="ARBA00023277"/>
    </source>
</evidence>
<dbReference type="GO" id="GO:0005975">
    <property type="term" value="P:carbohydrate metabolic process"/>
    <property type="evidence" value="ECO:0007669"/>
    <property type="project" value="InterPro"/>
</dbReference>
<dbReference type="GO" id="GO:0005737">
    <property type="term" value="C:cytoplasm"/>
    <property type="evidence" value="ECO:0007669"/>
    <property type="project" value="TreeGrafter"/>
</dbReference>
<reference evidence="4 5" key="1">
    <citation type="submission" date="2017-04" db="EMBL/GenBank/DDBJ databases">
        <authorList>
            <person name="Afonso C.L."/>
            <person name="Miller P.J."/>
            <person name="Scott M.A."/>
            <person name="Spackman E."/>
            <person name="Goraichik I."/>
            <person name="Dimitrov K.M."/>
            <person name="Suarez D.L."/>
            <person name="Swayne D.E."/>
        </authorList>
    </citation>
    <scope>NUCLEOTIDE SEQUENCE [LARGE SCALE GENOMIC DNA]</scope>
    <source>
        <strain evidence="4 5">LMG26642</strain>
    </source>
</reference>
<evidence type="ECO:0000313" key="4">
    <source>
        <dbReference type="EMBL" id="SMH32714.1"/>
    </source>
</evidence>
<dbReference type="InterPro" id="IPR004547">
    <property type="entry name" value="Glucosamine6P_isomerase"/>
</dbReference>
<dbReference type="CDD" id="cd01399">
    <property type="entry name" value="GlcN6P_deaminase"/>
    <property type="match status" value="1"/>
</dbReference>
<dbReference type="OrthoDB" id="9791139at2"/>
<keyword evidence="5" id="KW-1185">Reference proteome</keyword>
<dbReference type="Proteomes" id="UP000193435">
    <property type="component" value="Unassembled WGS sequence"/>
</dbReference>
<organism evidence="4 5">
    <name type="scientific">Carnobacterium iners</name>
    <dbReference type="NCBI Taxonomy" id="1073423"/>
    <lineage>
        <taxon>Bacteria</taxon>
        <taxon>Bacillati</taxon>
        <taxon>Bacillota</taxon>
        <taxon>Bacilli</taxon>
        <taxon>Lactobacillales</taxon>
        <taxon>Carnobacteriaceae</taxon>
        <taxon>Carnobacterium</taxon>
    </lineage>
</organism>
<evidence type="ECO:0000313" key="5">
    <source>
        <dbReference type="Proteomes" id="UP000193435"/>
    </source>
</evidence>
<name>A0A1X7N5P7_9LACT</name>
<evidence type="ECO:0000256" key="1">
    <source>
        <dbReference type="ARBA" id="ARBA00022801"/>
    </source>
</evidence>
<dbReference type="Pfam" id="PF01182">
    <property type="entry name" value="Glucosamine_iso"/>
    <property type="match status" value="1"/>
</dbReference>
<dbReference type="PANTHER" id="PTHR11280:SF5">
    <property type="entry name" value="GLUCOSAMINE-6-PHOSPHATE ISOMERASE"/>
    <property type="match status" value="1"/>
</dbReference>
<dbReference type="GO" id="GO:0004342">
    <property type="term" value="F:glucosamine-6-phosphate deaminase activity"/>
    <property type="evidence" value="ECO:0007669"/>
    <property type="project" value="InterPro"/>
</dbReference>
<dbReference type="AlphaFoldDB" id="A0A1X7N5P7"/>
<feature type="domain" description="Glucosamine/galactosamine-6-phosphate isomerase" evidence="3">
    <location>
        <begin position="11"/>
        <end position="225"/>
    </location>
</feature>
<gene>
    <name evidence="4" type="ORF">SAMN04488700_1442</name>
</gene>
<dbReference type="GO" id="GO:0019262">
    <property type="term" value="P:N-acetylneuraminate catabolic process"/>
    <property type="evidence" value="ECO:0007669"/>
    <property type="project" value="TreeGrafter"/>
</dbReference>